<dbReference type="AlphaFoldDB" id="C9MME0"/>
<dbReference type="HOGENOM" id="CLU_000604_1_2_10"/>
<dbReference type="EMBL" id="ACVA01000016">
    <property type="protein sequence ID" value="EEX19325.1"/>
    <property type="molecule type" value="Genomic_DNA"/>
</dbReference>
<comment type="caution">
    <text evidence="5">The sequence shown here is derived from an EMBL/GenBank/DDBJ whole genome shotgun (WGS) entry which is preliminary data.</text>
</comment>
<dbReference type="InterPro" id="IPR003593">
    <property type="entry name" value="AAA+_ATPase"/>
</dbReference>
<dbReference type="PROSITE" id="PS50893">
    <property type="entry name" value="ABC_TRANSPORTER_2"/>
    <property type="match status" value="1"/>
</dbReference>
<dbReference type="PANTHER" id="PTHR42939:SF1">
    <property type="entry name" value="ABC TRANSPORTER ATP-BINDING PROTEIN ALBC-RELATED"/>
    <property type="match status" value="1"/>
</dbReference>
<dbReference type="InterPro" id="IPR027417">
    <property type="entry name" value="P-loop_NTPase"/>
</dbReference>
<sequence length="305" mass="34579">MQCIIKVVHHYIQSKQAFKDIQNITPLKQKGTMIQVNKLSFSYPGSKHKVFDGLNLELNESRIYGLLGKNGMGKSTLLYLIAGLLKPSKGTVIVDGYTSSRRYPAMLQEIYIVPEEYNLPDMSLKNYLAVHEKFYPNFSRQTLEKCLQDFEMPTDVDMKQLSMGQKKKVYMSFALATGCRLLLMDEPTNGLDIPSKTLFRKVVAGNMADDSSLIISTHQVHDIEQLLDYIIILDNSKVLLNDSTEAITSRFRFDVLQPSEMDNSVLYAEPSLQGNSVICKRKEGDKETYINLELLFNAAIQGKLK</sequence>
<dbReference type="InterPro" id="IPR051782">
    <property type="entry name" value="ABC_Transporter_VariousFunc"/>
</dbReference>
<keyword evidence="1" id="KW-0813">Transport</keyword>
<dbReference type="STRING" id="649761.HMPREF0973_00770"/>
<evidence type="ECO:0000259" key="4">
    <source>
        <dbReference type="PROSITE" id="PS50893"/>
    </source>
</evidence>
<keyword evidence="6" id="KW-1185">Reference proteome</keyword>
<dbReference type="eggNOG" id="COG1131">
    <property type="taxonomic scope" value="Bacteria"/>
</dbReference>
<keyword evidence="3 5" id="KW-0067">ATP-binding</keyword>
<dbReference type="SMART" id="SM00382">
    <property type="entry name" value="AAA"/>
    <property type="match status" value="1"/>
</dbReference>
<organism evidence="5 6">
    <name type="scientific">Prevotella veroralis F0319</name>
    <dbReference type="NCBI Taxonomy" id="649761"/>
    <lineage>
        <taxon>Bacteria</taxon>
        <taxon>Pseudomonadati</taxon>
        <taxon>Bacteroidota</taxon>
        <taxon>Bacteroidia</taxon>
        <taxon>Bacteroidales</taxon>
        <taxon>Prevotellaceae</taxon>
        <taxon>Prevotella</taxon>
    </lineage>
</organism>
<dbReference type="PANTHER" id="PTHR42939">
    <property type="entry name" value="ABC TRANSPORTER ATP-BINDING PROTEIN ALBC-RELATED"/>
    <property type="match status" value="1"/>
</dbReference>
<dbReference type="CDD" id="cd03230">
    <property type="entry name" value="ABC_DR_subfamily_A"/>
    <property type="match status" value="1"/>
</dbReference>
<reference evidence="5 6" key="1">
    <citation type="submission" date="2009-09" db="EMBL/GenBank/DDBJ databases">
        <authorList>
            <person name="Weinstock G."/>
            <person name="Sodergren E."/>
            <person name="Clifton S."/>
            <person name="Fulton L."/>
            <person name="Fulton B."/>
            <person name="Courtney L."/>
            <person name="Fronick C."/>
            <person name="Harrison M."/>
            <person name="Strong C."/>
            <person name="Farmer C."/>
            <person name="Delahaunty K."/>
            <person name="Markovic C."/>
            <person name="Hall O."/>
            <person name="Minx P."/>
            <person name="Tomlinson C."/>
            <person name="Mitreva M."/>
            <person name="Nelson J."/>
            <person name="Hou S."/>
            <person name="Wollam A."/>
            <person name="Pepin K.H."/>
            <person name="Johnson M."/>
            <person name="Bhonagiri V."/>
            <person name="Nash W.E."/>
            <person name="Warren W."/>
            <person name="Chinwalla A."/>
            <person name="Mardis E.R."/>
            <person name="Wilson R.K."/>
        </authorList>
    </citation>
    <scope>NUCLEOTIDE SEQUENCE [LARGE SCALE GENOMIC DNA]</scope>
    <source>
        <strain evidence="5 6">F0319</strain>
    </source>
</reference>
<dbReference type="GO" id="GO:0005524">
    <property type="term" value="F:ATP binding"/>
    <property type="evidence" value="ECO:0007669"/>
    <property type="project" value="UniProtKB-KW"/>
</dbReference>
<feature type="domain" description="ABC transporter" evidence="4">
    <location>
        <begin position="34"/>
        <end position="260"/>
    </location>
</feature>
<dbReference type="GO" id="GO:0016887">
    <property type="term" value="F:ATP hydrolysis activity"/>
    <property type="evidence" value="ECO:0007669"/>
    <property type="project" value="InterPro"/>
</dbReference>
<dbReference type="InterPro" id="IPR003439">
    <property type="entry name" value="ABC_transporter-like_ATP-bd"/>
</dbReference>
<dbReference type="SUPFAM" id="SSF52540">
    <property type="entry name" value="P-loop containing nucleoside triphosphate hydrolases"/>
    <property type="match status" value="1"/>
</dbReference>
<dbReference type="Gene3D" id="3.40.50.300">
    <property type="entry name" value="P-loop containing nucleotide triphosphate hydrolases"/>
    <property type="match status" value="1"/>
</dbReference>
<evidence type="ECO:0000256" key="2">
    <source>
        <dbReference type="ARBA" id="ARBA00022741"/>
    </source>
</evidence>
<dbReference type="Proteomes" id="UP000003327">
    <property type="component" value="Unassembled WGS sequence"/>
</dbReference>
<proteinExistence type="predicted"/>
<evidence type="ECO:0000313" key="6">
    <source>
        <dbReference type="Proteomes" id="UP000003327"/>
    </source>
</evidence>
<keyword evidence="2" id="KW-0547">Nucleotide-binding</keyword>
<evidence type="ECO:0000313" key="5">
    <source>
        <dbReference type="EMBL" id="EEX19325.1"/>
    </source>
</evidence>
<gene>
    <name evidence="5" type="ORF">HMPREF0973_00770</name>
</gene>
<evidence type="ECO:0000256" key="1">
    <source>
        <dbReference type="ARBA" id="ARBA00022448"/>
    </source>
</evidence>
<protein>
    <submittedName>
        <fullName evidence="5">ABC transporter, ATP-binding protein</fullName>
    </submittedName>
</protein>
<evidence type="ECO:0000256" key="3">
    <source>
        <dbReference type="ARBA" id="ARBA00022840"/>
    </source>
</evidence>
<dbReference type="Pfam" id="PF00005">
    <property type="entry name" value="ABC_tran"/>
    <property type="match status" value="1"/>
</dbReference>
<name>C9MME0_9BACT</name>
<accession>C9MME0</accession>